<keyword evidence="3" id="KW-1185">Reference proteome</keyword>
<reference evidence="2" key="1">
    <citation type="submission" date="2024-03" db="EMBL/GenBank/DDBJ databases">
        <title>WGS assembly of Saponaria officinalis var. Norfolk2.</title>
        <authorList>
            <person name="Jenkins J."/>
            <person name="Shu S."/>
            <person name="Grimwood J."/>
            <person name="Barry K."/>
            <person name="Goodstein D."/>
            <person name="Schmutz J."/>
            <person name="Leebens-Mack J."/>
            <person name="Osbourn A."/>
        </authorList>
    </citation>
    <scope>NUCLEOTIDE SEQUENCE [LARGE SCALE GENOMIC DNA]</scope>
    <source>
        <strain evidence="2">JIC</strain>
    </source>
</reference>
<dbReference type="InterPro" id="IPR036910">
    <property type="entry name" value="HMG_box_dom_sf"/>
</dbReference>
<dbReference type="SUPFAM" id="SSF47095">
    <property type="entry name" value="HMG-box"/>
    <property type="match status" value="1"/>
</dbReference>
<dbReference type="Proteomes" id="UP001443914">
    <property type="component" value="Unassembled WGS sequence"/>
</dbReference>
<proteinExistence type="predicted"/>
<gene>
    <name evidence="2" type="ORF">RND81_02G008500</name>
</gene>
<sequence length="68" mass="7984">MADNNNNIANHSANIKRENPAIKSFTEIQRIASDRWMNMSVEEKQPYERMTCEFNAPSLSDLRYFDDN</sequence>
<dbReference type="Pfam" id="PF00505">
    <property type="entry name" value="HMG_box"/>
    <property type="match status" value="1"/>
</dbReference>
<protein>
    <recommendedName>
        <fullName evidence="1">HMG box domain-containing protein</fullName>
    </recommendedName>
</protein>
<dbReference type="EMBL" id="JBDFQZ010000002">
    <property type="protein sequence ID" value="KAK9747683.1"/>
    <property type="molecule type" value="Genomic_DNA"/>
</dbReference>
<accession>A0AAW1MPR7</accession>
<organism evidence="2 3">
    <name type="scientific">Saponaria officinalis</name>
    <name type="common">Common soapwort</name>
    <name type="synonym">Lychnis saponaria</name>
    <dbReference type="NCBI Taxonomy" id="3572"/>
    <lineage>
        <taxon>Eukaryota</taxon>
        <taxon>Viridiplantae</taxon>
        <taxon>Streptophyta</taxon>
        <taxon>Embryophyta</taxon>
        <taxon>Tracheophyta</taxon>
        <taxon>Spermatophyta</taxon>
        <taxon>Magnoliopsida</taxon>
        <taxon>eudicotyledons</taxon>
        <taxon>Gunneridae</taxon>
        <taxon>Pentapetalae</taxon>
        <taxon>Caryophyllales</taxon>
        <taxon>Caryophyllaceae</taxon>
        <taxon>Caryophylleae</taxon>
        <taxon>Saponaria</taxon>
    </lineage>
</organism>
<name>A0AAW1MPR7_SAPOF</name>
<feature type="domain" description="HMG box" evidence="1">
    <location>
        <begin position="11"/>
        <end position="50"/>
    </location>
</feature>
<comment type="caution">
    <text evidence="2">The sequence shown here is derived from an EMBL/GenBank/DDBJ whole genome shotgun (WGS) entry which is preliminary data.</text>
</comment>
<evidence type="ECO:0000313" key="2">
    <source>
        <dbReference type="EMBL" id="KAK9747683.1"/>
    </source>
</evidence>
<evidence type="ECO:0000313" key="3">
    <source>
        <dbReference type="Proteomes" id="UP001443914"/>
    </source>
</evidence>
<evidence type="ECO:0000259" key="1">
    <source>
        <dbReference type="Pfam" id="PF00505"/>
    </source>
</evidence>
<dbReference type="AlphaFoldDB" id="A0AAW1MPR7"/>
<dbReference type="InterPro" id="IPR009071">
    <property type="entry name" value="HMG_box_dom"/>
</dbReference>
<dbReference type="Gene3D" id="1.10.30.10">
    <property type="entry name" value="High mobility group box domain"/>
    <property type="match status" value="1"/>
</dbReference>